<dbReference type="PROSITE" id="PS00962">
    <property type="entry name" value="RIBOSOMAL_S2_1"/>
    <property type="match status" value="1"/>
</dbReference>
<dbReference type="GO" id="GO:0003735">
    <property type="term" value="F:structural constituent of ribosome"/>
    <property type="evidence" value="ECO:0007669"/>
    <property type="project" value="InterPro"/>
</dbReference>
<evidence type="ECO:0000256" key="1">
    <source>
        <dbReference type="ARBA" id="ARBA00006242"/>
    </source>
</evidence>
<proteinExistence type="inferred from homology"/>
<dbReference type="InterPro" id="IPR023591">
    <property type="entry name" value="Ribosomal_uS2_flav_dom_sf"/>
</dbReference>
<dbReference type="SUPFAM" id="SSF52313">
    <property type="entry name" value="Ribosomal protein S2"/>
    <property type="match status" value="1"/>
</dbReference>
<evidence type="ECO:0008006" key="7">
    <source>
        <dbReference type="Google" id="ProtNLM"/>
    </source>
</evidence>
<dbReference type="STRING" id="34475.A0A4Y9YCT9"/>
<dbReference type="HAMAP" id="MF_00291_B">
    <property type="entry name" value="Ribosomal_uS2_B"/>
    <property type="match status" value="1"/>
</dbReference>
<sequence length="319" mass="35030">MSLPAAHARLAARARLAAHARSSRATAAVPTAGQLSLRRGMSAPASDHPPLETQEDWTQFQLQNAEYESLISFYSDFGSTQKRENSFQPHHPLHRPTPGQSLTVSHLLAAGAHMGHSQSLMNPHFLPYAYGVRAGITVIDLDHTVPLLRRAAQVVRAVTSRGGSVIFVGTRPDLRAVVRKAAERVGERAFHLGEKWFAGTLSNRLEMFNLVRTEVKEQLIPDLVIFLNPIPNLYAIKDCSAHHVPTIALVDSNVDPRVVTYPIPANDESTRTAELVAGILSIAGREGVALRREDLERQAARAKKLQRVREAALSRGQPE</sequence>
<dbReference type="PRINTS" id="PR00395">
    <property type="entry name" value="RIBOSOMALS2"/>
</dbReference>
<name>A0A4Y9YCT9_9APHY</name>
<dbReference type="GO" id="GO:0006412">
    <property type="term" value="P:translation"/>
    <property type="evidence" value="ECO:0007669"/>
    <property type="project" value="InterPro"/>
</dbReference>
<evidence type="ECO:0000313" key="5">
    <source>
        <dbReference type="EMBL" id="TFY59523.1"/>
    </source>
</evidence>
<feature type="coiled-coil region" evidence="4">
    <location>
        <begin position="285"/>
        <end position="315"/>
    </location>
</feature>
<organism evidence="5 6">
    <name type="scientific">Rhodofomes roseus</name>
    <dbReference type="NCBI Taxonomy" id="34475"/>
    <lineage>
        <taxon>Eukaryota</taxon>
        <taxon>Fungi</taxon>
        <taxon>Dikarya</taxon>
        <taxon>Basidiomycota</taxon>
        <taxon>Agaricomycotina</taxon>
        <taxon>Agaricomycetes</taxon>
        <taxon>Polyporales</taxon>
        <taxon>Rhodofomes</taxon>
    </lineage>
</organism>
<dbReference type="InterPro" id="IPR001865">
    <property type="entry name" value="Ribosomal_uS2"/>
</dbReference>
<comment type="similarity">
    <text evidence="1">Belongs to the universal ribosomal protein uS2 family.</text>
</comment>
<dbReference type="InterPro" id="IPR018130">
    <property type="entry name" value="Ribosomal_uS2_CS"/>
</dbReference>
<dbReference type="GO" id="GO:0005763">
    <property type="term" value="C:mitochondrial small ribosomal subunit"/>
    <property type="evidence" value="ECO:0007669"/>
    <property type="project" value="TreeGrafter"/>
</dbReference>
<keyword evidence="4" id="KW-0175">Coiled coil</keyword>
<dbReference type="PANTHER" id="PTHR12534">
    <property type="entry name" value="30S RIBOSOMAL PROTEIN S2 PROKARYOTIC AND ORGANELLAR"/>
    <property type="match status" value="1"/>
</dbReference>
<dbReference type="CDD" id="cd01425">
    <property type="entry name" value="RPS2"/>
    <property type="match status" value="1"/>
</dbReference>
<evidence type="ECO:0000256" key="2">
    <source>
        <dbReference type="ARBA" id="ARBA00022980"/>
    </source>
</evidence>
<dbReference type="PANTHER" id="PTHR12534:SF0">
    <property type="entry name" value="SMALL RIBOSOMAL SUBUNIT PROTEIN US2M"/>
    <property type="match status" value="1"/>
</dbReference>
<dbReference type="EMBL" id="SEKV01000299">
    <property type="protein sequence ID" value="TFY59523.1"/>
    <property type="molecule type" value="Genomic_DNA"/>
</dbReference>
<dbReference type="Pfam" id="PF00318">
    <property type="entry name" value="Ribosomal_S2"/>
    <property type="match status" value="2"/>
</dbReference>
<evidence type="ECO:0000256" key="3">
    <source>
        <dbReference type="ARBA" id="ARBA00023274"/>
    </source>
</evidence>
<comment type="caution">
    <text evidence="5">The sequence shown here is derived from an EMBL/GenBank/DDBJ whole genome shotgun (WGS) entry which is preliminary data.</text>
</comment>
<dbReference type="AlphaFoldDB" id="A0A4Y9YCT9"/>
<dbReference type="Gene3D" id="3.40.50.10490">
    <property type="entry name" value="Glucose-6-phosphate isomerase like protein, domain 1"/>
    <property type="match status" value="1"/>
</dbReference>
<reference evidence="5 6" key="1">
    <citation type="submission" date="2019-01" db="EMBL/GenBank/DDBJ databases">
        <title>Genome sequencing of the rare red list fungi Fomitopsis rosea.</title>
        <authorList>
            <person name="Buettner E."/>
            <person name="Kellner H."/>
        </authorList>
    </citation>
    <scope>NUCLEOTIDE SEQUENCE [LARGE SCALE GENOMIC DNA]</scope>
    <source>
        <strain evidence="5 6">DSM 105464</strain>
    </source>
</reference>
<protein>
    <recommendedName>
        <fullName evidence="7">30S ribosomal protein S2</fullName>
    </recommendedName>
</protein>
<evidence type="ECO:0000256" key="4">
    <source>
        <dbReference type="SAM" id="Coils"/>
    </source>
</evidence>
<dbReference type="InterPro" id="IPR005706">
    <property type="entry name" value="Ribosomal_uS2_bac/mit/plastid"/>
</dbReference>
<gene>
    <name evidence="5" type="ORF">EVJ58_g5719</name>
</gene>
<evidence type="ECO:0000313" key="6">
    <source>
        <dbReference type="Proteomes" id="UP000298390"/>
    </source>
</evidence>
<accession>A0A4Y9YCT9</accession>
<dbReference type="Proteomes" id="UP000298390">
    <property type="component" value="Unassembled WGS sequence"/>
</dbReference>
<keyword evidence="3" id="KW-0687">Ribonucleoprotein</keyword>
<keyword evidence="2" id="KW-0689">Ribosomal protein</keyword>